<evidence type="ECO:0000313" key="1">
    <source>
        <dbReference type="EMBL" id="AUB41864.1"/>
    </source>
</evidence>
<proteinExistence type="predicted"/>
<gene>
    <name evidence="1" type="ORF">COO91_07950</name>
</gene>
<accession>A0A2K8T2D7</accession>
<sequence>MPADGDAAVSDYEIRDISRLRWGVKLLWKFLNMHLKLDKLITKKFNGIGILLESCSVY</sequence>
<dbReference type="AlphaFoldDB" id="A0A2K8T2D7"/>
<name>A0A2K8T2D7_9NOSO</name>
<dbReference type="Proteomes" id="UP000232003">
    <property type="component" value="Chromosome"/>
</dbReference>
<organism evidence="1 2">
    <name type="scientific">Nostoc flagelliforme CCNUN1</name>
    <dbReference type="NCBI Taxonomy" id="2038116"/>
    <lineage>
        <taxon>Bacteria</taxon>
        <taxon>Bacillati</taxon>
        <taxon>Cyanobacteriota</taxon>
        <taxon>Cyanophyceae</taxon>
        <taxon>Nostocales</taxon>
        <taxon>Nostocaceae</taxon>
        <taxon>Nostoc</taxon>
    </lineage>
</organism>
<dbReference type="KEGG" id="nfl:COO91_07950"/>
<keyword evidence="2" id="KW-1185">Reference proteome</keyword>
<reference evidence="1 2" key="1">
    <citation type="submission" date="2017-11" db="EMBL/GenBank/DDBJ databases">
        <title>Complete genome of a free-living desiccation-tolerant cyanobacterium and its photosynthetic adaptation to extreme terrestrial habitat.</title>
        <authorList>
            <person name="Shang J."/>
        </authorList>
    </citation>
    <scope>NUCLEOTIDE SEQUENCE [LARGE SCALE GENOMIC DNA]</scope>
    <source>
        <strain evidence="1 2">CCNUN1</strain>
    </source>
</reference>
<dbReference type="EMBL" id="CP024785">
    <property type="protein sequence ID" value="AUB41864.1"/>
    <property type="molecule type" value="Genomic_DNA"/>
</dbReference>
<protein>
    <submittedName>
        <fullName evidence="1">IS4 transposase</fullName>
    </submittedName>
</protein>
<evidence type="ECO:0000313" key="2">
    <source>
        <dbReference type="Proteomes" id="UP000232003"/>
    </source>
</evidence>